<proteinExistence type="predicted"/>
<protein>
    <submittedName>
        <fullName evidence="2">Uncharacterized protein</fullName>
    </submittedName>
</protein>
<dbReference type="PANTHER" id="PTHR35896:SF3">
    <property type="entry name" value="MAJOR FACILITATOR SUPERFAMILY TRANSPORTER"/>
    <property type="match status" value="1"/>
</dbReference>
<dbReference type="PANTHER" id="PTHR35896">
    <property type="entry name" value="IG-LIKE DOMAIN-CONTAINING PROTEIN"/>
    <property type="match status" value="1"/>
</dbReference>
<sequence>MAPVTKPSSSSIDEDQHESLLPIYKDNDSEKRTSVVVGKFLLSNQTPIAQNRPPRLCNILLFLASVLATSSLLAAVFSSFSVTSSNEERKFYPLNASLSKEESFPSYQSCGHSPTEARAKGCTFDLMLSTWIPPSCADNAMMETYLSQGKYHYFRDENRTEPMSEKEARKGEYKVIWTEGEFHLAHCVYLMDMQIRSYKTARPVEVGIFNHGHTMHCVNLTLGLEGEVRNRTTRLHALFGGCGFPRGR</sequence>
<keyword evidence="3" id="KW-1185">Reference proteome</keyword>
<keyword evidence="1" id="KW-1133">Transmembrane helix</keyword>
<name>A0AAN6XY39_9PEZI</name>
<accession>A0AAN6XY39</accession>
<comment type="caution">
    <text evidence="2">The sequence shown here is derived from an EMBL/GenBank/DDBJ whole genome shotgun (WGS) entry which is preliminary data.</text>
</comment>
<reference evidence="2" key="2">
    <citation type="submission" date="2023-05" db="EMBL/GenBank/DDBJ databases">
        <authorList>
            <consortium name="Lawrence Berkeley National Laboratory"/>
            <person name="Steindorff A."/>
            <person name="Hensen N."/>
            <person name="Bonometti L."/>
            <person name="Westerberg I."/>
            <person name="Brannstrom I.O."/>
            <person name="Guillou S."/>
            <person name="Cros-Aarteil S."/>
            <person name="Calhoun S."/>
            <person name="Haridas S."/>
            <person name="Kuo A."/>
            <person name="Mondo S."/>
            <person name="Pangilinan J."/>
            <person name="Riley R."/>
            <person name="Labutti K."/>
            <person name="Andreopoulos B."/>
            <person name="Lipzen A."/>
            <person name="Chen C."/>
            <person name="Yanf M."/>
            <person name="Daum C."/>
            <person name="Ng V."/>
            <person name="Clum A."/>
            <person name="Ohm R."/>
            <person name="Martin F."/>
            <person name="Silar P."/>
            <person name="Natvig D."/>
            <person name="Lalanne C."/>
            <person name="Gautier V."/>
            <person name="Ament-Velasquez S.L."/>
            <person name="Kruys A."/>
            <person name="Hutchinson M.I."/>
            <person name="Powell A.J."/>
            <person name="Barry K."/>
            <person name="Miller A.N."/>
            <person name="Grigoriev I.V."/>
            <person name="Debuchy R."/>
            <person name="Gladieux P."/>
            <person name="Thoren M.H."/>
            <person name="Johannesson H."/>
        </authorList>
    </citation>
    <scope>NUCLEOTIDE SEQUENCE</scope>
    <source>
        <strain evidence="2">PSN293</strain>
    </source>
</reference>
<evidence type="ECO:0000313" key="2">
    <source>
        <dbReference type="EMBL" id="KAK4206657.1"/>
    </source>
</evidence>
<evidence type="ECO:0000256" key="1">
    <source>
        <dbReference type="SAM" id="Phobius"/>
    </source>
</evidence>
<keyword evidence="1" id="KW-0812">Transmembrane</keyword>
<evidence type="ECO:0000313" key="3">
    <source>
        <dbReference type="Proteomes" id="UP001301769"/>
    </source>
</evidence>
<keyword evidence="1" id="KW-0472">Membrane</keyword>
<dbReference type="AlphaFoldDB" id="A0AAN6XY39"/>
<dbReference type="EMBL" id="MU858370">
    <property type="protein sequence ID" value="KAK4206657.1"/>
    <property type="molecule type" value="Genomic_DNA"/>
</dbReference>
<reference evidence="2" key="1">
    <citation type="journal article" date="2023" name="Mol. Phylogenet. Evol.">
        <title>Genome-scale phylogeny and comparative genomics of the fungal order Sordariales.</title>
        <authorList>
            <person name="Hensen N."/>
            <person name="Bonometti L."/>
            <person name="Westerberg I."/>
            <person name="Brannstrom I.O."/>
            <person name="Guillou S."/>
            <person name="Cros-Aarteil S."/>
            <person name="Calhoun S."/>
            <person name="Haridas S."/>
            <person name="Kuo A."/>
            <person name="Mondo S."/>
            <person name="Pangilinan J."/>
            <person name="Riley R."/>
            <person name="LaButti K."/>
            <person name="Andreopoulos B."/>
            <person name="Lipzen A."/>
            <person name="Chen C."/>
            <person name="Yan M."/>
            <person name="Daum C."/>
            <person name="Ng V."/>
            <person name="Clum A."/>
            <person name="Steindorff A."/>
            <person name="Ohm R.A."/>
            <person name="Martin F."/>
            <person name="Silar P."/>
            <person name="Natvig D.O."/>
            <person name="Lalanne C."/>
            <person name="Gautier V."/>
            <person name="Ament-Velasquez S.L."/>
            <person name="Kruys A."/>
            <person name="Hutchinson M.I."/>
            <person name="Powell A.J."/>
            <person name="Barry K."/>
            <person name="Miller A.N."/>
            <person name="Grigoriev I.V."/>
            <person name="Debuchy R."/>
            <person name="Gladieux P."/>
            <person name="Hiltunen Thoren M."/>
            <person name="Johannesson H."/>
        </authorList>
    </citation>
    <scope>NUCLEOTIDE SEQUENCE</scope>
    <source>
        <strain evidence="2">PSN293</strain>
    </source>
</reference>
<feature type="transmembrane region" description="Helical" evidence="1">
    <location>
        <begin position="59"/>
        <end position="80"/>
    </location>
</feature>
<dbReference type="Proteomes" id="UP001301769">
    <property type="component" value="Unassembled WGS sequence"/>
</dbReference>
<dbReference type="InterPro" id="IPR053008">
    <property type="entry name" value="Phomopsin_biosynth_assoc"/>
</dbReference>
<organism evidence="2 3">
    <name type="scientific">Rhypophila decipiens</name>
    <dbReference type="NCBI Taxonomy" id="261697"/>
    <lineage>
        <taxon>Eukaryota</taxon>
        <taxon>Fungi</taxon>
        <taxon>Dikarya</taxon>
        <taxon>Ascomycota</taxon>
        <taxon>Pezizomycotina</taxon>
        <taxon>Sordariomycetes</taxon>
        <taxon>Sordariomycetidae</taxon>
        <taxon>Sordariales</taxon>
        <taxon>Naviculisporaceae</taxon>
        <taxon>Rhypophila</taxon>
    </lineage>
</organism>
<gene>
    <name evidence="2" type="ORF">QBC37DRAFT_458135</name>
</gene>